<dbReference type="PANTHER" id="PTHR42747">
    <property type="entry name" value="NITRONATE MONOOXYGENASE-RELATED"/>
    <property type="match status" value="1"/>
</dbReference>
<keyword evidence="7" id="KW-0560">Oxidoreductase</keyword>
<dbReference type="Proteomes" id="UP000183859">
    <property type="component" value="Chromosome"/>
</dbReference>
<dbReference type="EMBL" id="CP016364">
    <property type="protein sequence ID" value="APG48267.1"/>
    <property type="molecule type" value="Genomic_DNA"/>
</dbReference>
<keyword evidence="8" id="KW-0503">Monooxygenase</keyword>
<evidence type="ECO:0000256" key="4">
    <source>
        <dbReference type="ARBA" id="ARBA00022630"/>
    </source>
</evidence>
<dbReference type="GO" id="GO:0009636">
    <property type="term" value="P:response to toxic substance"/>
    <property type="evidence" value="ECO:0007669"/>
    <property type="project" value="UniProtKB-KW"/>
</dbReference>
<evidence type="ECO:0000256" key="1">
    <source>
        <dbReference type="ARBA" id="ARBA00001917"/>
    </source>
</evidence>
<evidence type="ECO:0000256" key="5">
    <source>
        <dbReference type="ARBA" id="ARBA00022643"/>
    </source>
</evidence>
<dbReference type="CDD" id="cd04730">
    <property type="entry name" value="NPD_like"/>
    <property type="match status" value="1"/>
</dbReference>
<keyword evidence="12" id="KW-0223">Dioxygenase</keyword>
<dbReference type="RefSeq" id="WP_072505625.1">
    <property type="nucleotide sequence ID" value="NZ_CP016364.1"/>
</dbReference>
<dbReference type="OrthoDB" id="9778912at2"/>
<sequence>MASRSATLVERLGLRAPILQSPMAGVSTPQMAAAVSNAGGLGALGIGAASVEQAAEMLHQTRAITDRPININAFCHRPAISDDVVEAAWLERLSPIFHCYNSVPPQELREIYTSFVVDTDMQALLVKERPAVVSFHFGLPETNVIEQLQEVGCLLFATATSVEEAGQLVAAGIDAIVAQGWEAGGHRGIFDPASPDTRLNTIPLIRQLVECTDLPLIAAGGIMTGADIAQALAAGATAAQLGTAFIACPESSADAGYRAALLADAPTTEMIAAISGRPARCLTNKFTAWAQANTDADIPEYPITYDAGKALNAAAKSVGDWGYGAQWAGQGAARARALPAAELMDVLFAELDAAESATTR</sequence>
<dbReference type="GO" id="GO:0000166">
    <property type="term" value="F:nucleotide binding"/>
    <property type="evidence" value="ECO:0007669"/>
    <property type="project" value="UniProtKB-KW"/>
</dbReference>
<organism evidence="12 13">
    <name type="scientific">Phaeobacter porticola</name>
    <dbReference type="NCBI Taxonomy" id="1844006"/>
    <lineage>
        <taxon>Bacteria</taxon>
        <taxon>Pseudomonadati</taxon>
        <taxon>Pseudomonadota</taxon>
        <taxon>Alphaproteobacteria</taxon>
        <taxon>Rhodobacterales</taxon>
        <taxon>Roseobacteraceae</taxon>
        <taxon>Phaeobacter</taxon>
    </lineage>
</organism>
<keyword evidence="6" id="KW-0547">Nucleotide-binding</keyword>
<keyword evidence="5" id="KW-0288">FMN</keyword>
<dbReference type="GO" id="GO:0051213">
    <property type="term" value="F:dioxygenase activity"/>
    <property type="evidence" value="ECO:0007669"/>
    <property type="project" value="UniProtKB-KW"/>
</dbReference>
<name>A0A1L3I858_9RHOB</name>
<protein>
    <recommendedName>
        <fullName evidence="11">Nitronate monooxygenase</fullName>
    </recommendedName>
    <alternativeName>
        <fullName evidence="9">Propionate 3-nitronate monooxygenase</fullName>
    </alternativeName>
</protein>
<dbReference type="FunFam" id="3.20.20.70:FF:000154">
    <property type="entry name" value="Probable nitronate monooxygenase"/>
    <property type="match status" value="1"/>
</dbReference>
<dbReference type="KEGG" id="php:PhaeoP97_02892"/>
<evidence type="ECO:0000256" key="11">
    <source>
        <dbReference type="ARBA" id="ARBA00067136"/>
    </source>
</evidence>
<comment type="catalytic activity">
    <reaction evidence="10">
        <text>3 propionate 3-nitronate + 3 O2 + H2O = 3 3-oxopropanoate + 2 nitrate + nitrite + H2O2 + 3 H(+)</text>
        <dbReference type="Rhea" id="RHEA:57332"/>
        <dbReference type="ChEBI" id="CHEBI:15377"/>
        <dbReference type="ChEBI" id="CHEBI:15378"/>
        <dbReference type="ChEBI" id="CHEBI:15379"/>
        <dbReference type="ChEBI" id="CHEBI:16240"/>
        <dbReference type="ChEBI" id="CHEBI:16301"/>
        <dbReference type="ChEBI" id="CHEBI:17632"/>
        <dbReference type="ChEBI" id="CHEBI:33190"/>
        <dbReference type="ChEBI" id="CHEBI:136067"/>
    </reaction>
</comment>
<evidence type="ECO:0000256" key="3">
    <source>
        <dbReference type="ARBA" id="ARBA00022575"/>
    </source>
</evidence>
<dbReference type="PANTHER" id="PTHR42747:SF3">
    <property type="entry name" value="NITRONATE MONOOXYGENASE-RELATED"/>
    <property type="match status" value="1"/>
</dbReference>
<evidence type="ECO:0000256" key="7">
    <source>
        <dbReference type="ARBA" id="ARBA00023002"/>
    </source>
</evidence>
<reference evidence="13" key="1">
    <citation type="submission" date="2016-07" db="EMBL/GenBank/DDBJ databases">
        <title>Phaeobacter portensis sp. nov., a tropodithietic acid producing bacterium isolated from a German harbor.</title>
        <authorList>
            <person name="Freese H.M."/>
            <person name="Bunk B."/>
            <person name="Breider S."/>
            <person name="Brinkhoff T."/>
        </authorList>
    </citation>
    <scope>NUCLEOTIDE SEQUENCE [LARGE SCALE GENOMIC DNA]</scope>
    <source>
        <strain evidence="13">P97</strain>
    </source>
</reference>
<accession>A0A1L3I858</accession>
<keyword evidence="4" id="KW-0285">Flavoprotein</keyword>
<comment type="similarity">
    <text evidence="2">Belongs to the nitronate monooxygenase family. NMO class I subfamily.</text>
</comment>
<comment type="cofactor">
    <cofactor evidence="1">
        <name>FMN</name>
        <dbReference type="ChEBI" id="CHEBI:58210"/>
    </cofactor>
</comment>
<evidence type="ECO:0000256" key="8">
    <source>
        <dbReference type="ARBA" id="ARBA00023033"/>
    </source>
</evidence>
<dbReference type="GO" id="GO:0018580">
    <property type="term" value="F:nitronate monooxygenase activity"/>
    <property type="evidence" value="ECO:0007669"/>
    <property type="project" value="InterPro"/>
</dbReference>
<dbReference type="AlphaFoldDB" id="A0A1L3I858"/>
<evidence type="ECO:0000313" key="13">
    <source>
        <dbReference type="Proteomes" id="UP000183859"/>
    </source>
</evidence>
<proteinExistence type="inferred from homology"/>
<dbReference type="SUPFAM" id="SSF51412">
    <property type="entry name" value="Inosine monophosphate dehydrogenase (IMPDH)"/>
    <property type="match status" value="1"/>
</dbReference>
<evidence type="ECO:0000256" key="6">
    <source>
        <dbReference type="ARBA" id="ARBA00022741"/>
    </source>
</evidence>
<evidence type="ECO:0000256" key="9">
    <source>
        <dbReference type="ARBA" id="ARBA00031155"/>
    </source>
</evidence>
<evidence type="ECO:0000256" key="10">
    <source>
        <dbReference type="ARBA" id="ARBA00049401"/>
    </source>
</evidence>
<dbReference type="STRING" id="1844006.PhaeoP97_02892"/>
<keyword evidence="3" id="KW-0216">Detoxification</keyword>
<dbReference type="Pfam" id="PF03060">
    <property type="entry name" value="NMO"/>
    <property type="match status" value="1"/>
</dbReference>
<keyword evidence="13" id="KW-1185">Reference proteome</keyword>
<evidence type="ECO:0000313" key="12">
    <source>
        <dbReference type="EMBL" id="APG48267.1"/>
    </source>
</evidence>
<dbReference type="InterPro" id="IPR013785">
    <property type="entry name" value="Aldolase_TIM"/>
</dbReference>
<dbReference type="InterPro" id="IPR004136">
    <property type="entry name" value="NMO"/>
</dbReference>
<dbReference type="Gene3D" id="3.20.20.70">
    <property type="entry name" value="Aldolase class I"/>
    <property type="match status" value="1"/>
</dbReference>
<gene>
    <name evidence="12" type="ORF">PhaeoP97_02892</name>
</gene>
<evidence type="ECO:0000256" key="2">
    <source>
        <dbReference type="ARBA" id="ARBA00009881"/>
    </source>
</evidence>